<dbReference type="Proteomes" id="UP001195571">
    <property type="component" value="Unassembled WGS sequence"/>
</dbReference>
<gene>
    <name evidence="1" type="ORF">CHTY_002055</name>
</gene>
<dbReference type="EMBL" id="JACAOD020000008">
    <property type="protein sequence ID" value="MBP5836003.1"/>
    <property type="molecule type" value="Genomic_DNA"/>
</dbReference>
<proteinExistence type="predicted"/>
<protein>
    <submittedName>
        <fullName evidence="1">Uncharacterized protein</fullName>
    </submittedName>
</protein>
<evidence type="ECO:0000313" key="2">
    <source>
        <dbReference type="Proteomes" id="UP001195571"/>
    </source>
</evidence>
<evidence type="ECO:0000313" key="1">
    <source>
        <dbReference type="EMBL" id="MBP5836003.1"/>
    </source>
</evidence>
<comment type="caution">
    <text evidence="1">The sequence shown here is derived from an EMBL/GenBank/DDBJ whole genome shotgun (WGS) entry which is preliminary data.</text>
</comment>
<keyword evidence="2" id="KW-1185">Reference proteome</keyword>
<dbReference type="RefSeq" id="WP_203552266.1">
    <property type="nucleotide sequence ID" value="NZ_JACAOD020000008.1"/>
</dbReference>
<accession>A0ABS5CYE4</accession>
<organism evidence="1 2">
    <name type="scientific">Candidatus Phytoplasma meliae</name>
    <dbReference type="NCBI Taxonomy" id="1848402"/>
    <lineage>
        <taxon>Bacteria</taxon>
        <taxon>Bacillati</taxon>
        <taxon>Mycoplasmatota</taxon>
        <taxon>Mollicutes</taxon>
        <taxon>Acholeplasmatales</taxon>
        <taxon>Acholeplasmataceae</taxon>
        <taxon>Candidatus Phytoplasma</taxon>
        <taxon>16SrXIII (Mexican periwinkle virescence group)</taxon>
    </lineage>
</organism>
<name>A0ABS5CYE4_9MOLU</name>
<reference evidence="1" key="1">
    <citation type="submission" date="2021-04" db="EMBL/GenBank/DDBJ databases">
        <title>Genomic features of Candidatus Phytoplasma meliae isolate ChTYXIII (1SrXIII-G).</title>
        <authorList>
            <person name="Fernandez F.D."/>
            <person name="Conci L.R."/>
        </authorList>
    </citation>
    <scope>NUCLEOTIDE SEQUENCE [LARGE SCALE GENOMIC DNA]</scope>
    <source>
        <strain evidence="1">ChTYXIII-Mo</strain>
    </source>
</reference>
<sequence>MIWHWYIKNDDEEFMGVYFDGGNREERDHFYEFVDLRWLGNGSAKMYFFWKFDTPDKKPNSKSKLIKGSHFLQTPAGKYIAKEIYKKLFKKVVKKVPSPEPFLLKVTTSTAKYPPLRFGD</sequence>